<protein>
    <submittedName>
        <fullName evidence="2">Uncharacterized protein</fullName>
    </submittedName>
</protein>
<sequence>MSYSRRRLRLWHHRYFLSLRPASYRDSHHLSPNTGKSKQFLQCRSLYLCSGLCSFEAAKPAPKKAACSYCSQVGHLHSTVCSARDRTALVQSVRPPRAPFQWPISPASAAHCCWAPPFPPEESARTLPEALLESGLDSLKAAGASGGACPRQGGHVMQASSISFCKVTHLPAVVLPEMRSKIPRAISTIADRRRRVLGGIMSVVCCYVLPAAAAADGPTSPVKSSQILPTSSPAQYAWLT</sequence>
<comment type="caution">
    <text evidence="2">The sequence shown here is derived from an EMBL/GenBank/DDBJ whole genome shotgun (WGS) entry which is preliminary data.</text>
</comment>
<dbReference type="EMBL" id="PPTA01000005">
    <property type="protein sequence ID" value="TFB03747.1"/>
    <property type="molecule type" value="Genomic_DNA"/>
</dbReference>
<dbReference type="RefSeq" id="XP_073559948.1">
    <property type="nucleotide sequence ID" value="XM_073701919.1"/>
</dbReference>
<keyword evidence="1" id="KW-1133">Transmembrane helix</keyword>
<evidence type="ECO:0000313" key="2">
    <source>
        <dbReference type="EMBL" id="TFB03747.1"/>
    </source>
</evidence>
<feature type="transmembrane region" description="Helical" evidence="1">
    <location>
        <begin position="196"/>
        <end position="215"/>
    </location>
</feature>
<dbReference type="Proteomes" id="UP001642720">
    <property type="component" value="Unassembled WGS sequence"/>
</dbReference>
<name>A0ABY2H7L0_9HYPO</name>
<keyword evidence="3" id="KW-1185">Reference proteome</keyword>
<organism evidence="2 3">
    <name type="scientific">Trichoderma ghanense</name>
    <dbReference type="NCBI Taxonomy" id="65468"/>
    <lineage>
        <taxon>Eukaryota</taxon>
        <taxon>Fungi</taxon>
        <taxon>Dikarya</taxon>
        <taxon>Ascomycota</taxon>
        <taxon>Pezizomycotina</taxon>
        <taxon>Sordariomycetes</taxon>
        <taxon>Hypocreomycetidae</taxon>
        <taxon>Hypocreales</taxon>
        <taxon>Hypocreaceae</taxon>
        <taxon>Trichoderma</taxon>
    </lineage>
</organism>
<keyword evidence="1" id="KW-0472">Membrane</keyword>
<keyword evidence="1" id="KW-0812">Transmembrane</keyword>
<gene>
    <name evidence="2" type="ORF">CCMA1212_004621</name>
</gene>
<proteinExistence type="predicted"/>
<evidence type="ECO:0000313" key="3">
    <source>
        <dbReference type="Proteomes" id="UP001642720"/>
    </source>
</evidence>
<dbReference type="GeneID" id="300576369"/>
<reference evidence="2 3" key="1">
    <citation type="submission" date="2018-01" db="EMBL/GenBank/DDBJ databases">
        <title>Genome characterization of the sugarcane-associated fungus Trichoderma ghanense CCMA-1212 and their application in lignocelulose bioconversion.</title>
        <authorList>
            <person name="Steindorff A.S."/>
            <person name="Mendes T.D."/>
            <person name="Vilela E.S.D."/>
            <person name="Rodrigues D.S."/>
            <person name="Formighieri E.F."/>
            <person name="Melo I.S."/>
            <person name="Favaro L.C.L."/>
        </authorList>
    </citation>
    <scope>NUCLEOTIDE SEQUENCE [LARGE SCALE GENOMIC DNA]</scope>
    <source>
        <strain evidence="2 3">CCMA-1212</strain>
    </source>
</reference>
<evidence type="ECO:0000256" key="1">
    <source>
        <dbReference type="SAM" id="Phobius"/>
    </source>
</evidence>
<accession>A0ABY2H7L0</accession>